<dbReference type="Pfam" id="PF12833">
    <property type="entry name" value="HTH_18"/>
    <property type="match status" value="1"/>
</dbReference>
<evidence type="ECO:0000313" key="6">
    <source>
        <dbReference type="Proteomes" id="UP000261174"/>
    </source>
</evidence>
<dbReference type="OrthoDB" id="636258at2"/>
<keyword evidence="3" id="KW-0804">Transcription</keyword>
<dbReference type="InterPro" id="IPR037923">
    <property type="entry name" value="HTH-like"/>
</dbReference>
<evidence type="ECO:0000256" key="2">
    <source>
        <dbReference type="ARBA" id="ARBA00023125"/>
    </source>
</evidence>
<dbReference type="AlphaFoldDB" id="A0A3E1NTY6"/>
<dbReference type="GO" id="GO:0043565">
    <property type="term" value="F:sequence-specific DNA binding"/>
    <property type="evidence" value="ECO:0007669"/>
    <property type="project" value="InterPro"/>
</dbReference>
<dbReference type="Pfam" id="PF02311">
    <property type="entry name" value="AraC_binding"/>
    <property type="match status" value="1"/>
</dbReference>
<dbReference type="SUPFAM" id="SSF51215">
    <property type="entry name" value="Regulatory protein AraC"/>
    <property type="match status" value="1"/>
</dbReference>
<dbReference type="PANTHER" id="PTHR43280">
    <property type="entry name" value="ARAC-FAMILY TRANSCRIPTIONAL REGULATOR"/>
    <property type="match status" value="1"/>
</dbReference>
<evidence type="ECO:0000256" key="3">
    <source>
        <dbReference type="ARBA" id="ARBA00023163"/>
    </source>
</evidence>
<dbReference type="PROSITE" id="PS01124">
    <property type="entry name" value="HTH_ARAC_FAMILY_2"/>
    <property type="match status" value="1"/>
</dbReference>
<protein>
    <submittedName>
        <fullName evidence="5">AraC family transcriptional regulator</fullName>
    </submittedName>
</protein>
<dbReference type="PANTHER" id="PTHR43280:SF28">
    <property type="entry name" value="HTH-TYPE TRANSCRIPTIONAL ACTIVATOR RHAS"/>
    <property type="match status" value="1"/>
</dbReference>
<dbReference type="Gene3D" id="2.60.120.10">
    <property type="entry name" value="Jelly Rolls"/>
    <property type="match status" value="1"/>
</dbReference>
<dbReference type="InterPro" id="IPR014710">
    <property type="entry name" value="RmlC-like_jellyroll"/>
</dbReference>
<gene>
    <name evidence="5" type="ORF">DXN04_28975</name>
</gene>
<organism evidence="5 6">
    <name type="scientific">Chitinophaga silvisoli</name>
    <dbReference type="NCBI Taxonomy" id="2291814"/>
    <lineage>
        <taxon>Bacteria</taxon>
        <taxon>Pseudomonadati</taxon>
        <taxon>Bacteroidota</taxon>
        <taxon>Chitinophagia</taxon>
        <taxon>Chitinophagales</taxon>
        <taxon>Chitinophagaceae</taxon>
        <taxon>Chitinophaga</taxon>
    </lineage>
</organism>
<reference evidence="5 6" key="1">
    <citation type="submission" date="2018-08" db="EMBL/GenBank/DDBJ databases">
        <title>Chitinophaga sp. K20C18050901, a novel bacterium isolated from forest soil.</title>
        <authorList>
            <person name="Wang C."/>
        </authorList>
    </citation>
    <scope>NUCLEOTIDE SEQUENCE [LARGE SCALE GENOMIC DNA]</scope>
    <source>
        <strain evidence="5 6">K20C18050901</strain>
    </source>
</reference>
<dbReference type="GO" id="GO:0003700">
    <property type="term" value="F:DNA-binding transcription factor activity"/>
    <property type="evidence" value="ECO:0007669"/>
    <property type="project" value="InterPro"/>
</dbReference>
<accession>A0A3E1NTY6</accession>
<feature type="domain" description="HTH araC/xylS-type" evidence="4">
    <location>
        <begin position="176"/>
        <end position="275"/>
    </location>
</feature>
<proteinExistence type="predicted"/>
<comment type="caution">
    <text evidence="5">The sequence shown here is derived from an EMBL/GenBank/DDBJ whole genome shotgun (WGS) entry which is preliminary data.</text>
</comment>
<dbReference type="SUPFAM" id="SSF46689">
    <property type="entry name" value="Homeodomain-like"/>
    <property type="match status" value="1"/>
</dbReference>
<keyword evidence="6" id="KW-1185">Reference proteome</keyword>
<dbReference type="SMART" id="SM00342">
    <property type="entry name" value="HTH_ARAC"/>
    <property type="match status" value="1"/>
</dbReference>
<evidence type="ECO:0000259" key="4">
    <source>
        <dbReference type="PROSITE" id="PS01124"/>
    </source>
</evidence>
<dbReference type="EMBL" id="QTJV01000014">
    <property type="protein sequence ID" value="RFM31415.1"/>
    <property type="molecule type" value="Genomic_DNA"/>
</dbReference>
<sequence length="277" mass="33306">MKKLRQFDALVIEEFVKEQFHQPSHSQTYYEIVYIFTGTGRHFLNNNVVHYRANDWFLISPEDTHYLEIKRKTHFGVIKFTDSYFSERKPLMPNSLLKFQPEMMMRNKAFKEMRLTMDELSQQNLLRTIKTLIHSKDHKTILSSPFIFYQVLSLFALFQQQWGDMNTHYNWNNDKQALISFIHQHIYEPEKIQVRQLSHTFNISPNYFGKYFKANYGITFREYIDNYRIKLIESRVAAGLTLRQIADEFGFTDESHLSNYFKKRTATTFSNYKKAHQ</sequence>
<keyword evidence="2" id="KW-0238">DNA-binding</keyword>
<evidence type="ECO:0000256" key="1">
    <source>
        <dbReference type="ARBA" id="ARBA00023015"/>
    </source>
</evidence>
<dbReference type="InterPro" id="IPR018060">
    <property type="entry name" value="HTH_AraC"/>
</dbReference>
<dbReference type="InterPro" id="IPR009057">
    <property type="entry name" value="Homeodomain-like_sf"/>
</dbReference>
<dbReference type="Gene3D" id="1.10.10.60">
    <property type="entry name" value="Homeodomain-like"/>
    <property type="match status" value="2"/>
</dbReference>
<evidence type="ECO:0000313" key="5">
    <source>
        <dbReference type="EMBL" id="RFM31415.1"/>
    </source>
</evidence>
<dbReference type="RefSeq" id="WP_116856913.1">
    <property type="nucleotide sequence ID" value="NZ_QTJV01000014.1"/>
</dbReference>
<keyword evidence="1" id="KW-0805">Transcription regulation</keyword>
<dbReference type="InterPro" id="IPR003313">
    <property type="entry name" value="AraC-bd"/>
</dbReference>
<name>A0A3E1NTY6_9BACT</name>
<dbReference type="Proteomes" id="UP000261174">
    <property type="component" value="Unassembled WGS sequence"/>
</dbReference>